<dbReference type="InterPro" id="IPR003660">
    <property type="entry name" value="HAMP_dom"/>
</dbReference>
<reference evidence="21 22" key="1">
    <citation type="submission" date="2019-11" db="EMBL/GenBank/DDBJ databases">
        <authorList>
            <person name="Zheng R.K."/>
            <person name="Sun C.M."/>
        </authorList>
    </citation>
    <scope>NUCLEOTIDE SEQUENCE [LARGE SCALE GENOMIC DNA]</scope>
    <source>
        <strain evidence="21 22">SRB007</strain>
    </source>
</reference>
<keyword evidence="6 17" id="KW-0812">Transmembrane</keyword>
<keyword evidence="8" id="KW-0418">Kinase</keyword>
<dbReference type="Pfam" id="PF08448">
    <property type="entry name" value="PAS_4"/>
    <property type="match status" value="1"/>
</dbReference>
<dbReference type="SUPFAM" id="SSF103190">
    <property type="entry name" value="Sensory domain-like"/>
    <property type="match status" value="1"/>
</dbReference>
<feature type="coiled-coil region" evidence="16">
    <location>
        <begin position="477"/>
        <end position="529"/>
    </location>
</feature>
<dbReference type="AlphaFoldDB" id="A0A6I6JKT1"/>
<evidence type="ECO:0000256" key="15">
    <source>
        <dbReference type="PROSITE-ProRule" id="PRU00284"/>
    </source>
</evidence>
<evidence type="ECO:0000256" key="5">
    <source>
        <dbReference type="ARBA" id="ARBA00022679"/>
    </source>
</evidence>
<dbReference type="RefSeq" id="WP_158950023.1">
    <property type="nucleotide sequence ID" value="NZ_CP046400.1"/>
</dbReference>
<feature type="domain" description="HAMP" evidence="20">
    <location>
        <begin position="311"/>
        <end position="363"/>
    </location>
</feature>
<keyword evidence="16" id="KW-0175">Coiled coil</keyword>
<evidence type="ECO:0000256" key="8">
    <source>
        <dbReference type="ARBA" id="ARBA00022777"/>
    </source>
</evidence>
<dbReference type="PROSITE" id="PS50113">
    <property type="entry name" value="PAC"/>
    <property type="match status" value="1"/>
</dbReference>
<sequence length="774" mass="83975">MGFKSVNSAITLLIAAVILVTAALGVWWVGNSTYKVLEDEEKSSMGNVVNQAMAALDEYMAQTGDMTRMLASQQAVANALNGGDPLEADWLFKDLLDSTDRYWAAFAFDKNGRVVAGYNAKGTHMAGADRSDRGYVKAILSGESDLFLSRDILISKSGGGIMIFAAAHVIYDHNGDIIGGVGLFPKWENFTSRFIDPCRVAGGTGYAYMLDAKGRFIAHGVDRSLFLKDYSSEDFVQTALESKDGSTYYEWQGRRKFMVFRTQPKTGWVVVMSAFEDDMVRAAYTQRNYLAMGAVGVALLLIAIMVLFVRRLVIGPVQRILEYSSGIAKGDLDTELNGSFHFEFKTLSEQIQAMVGELKTKLGFSEGVLEGMVLPCGLIGADFNMMWLNQELLDILEREKEPDAYVGMTAGEFYYHDAERETLSHHAIREKRRLSEEVIIGMPSGVDKNILVTVTPFYDMDGELLGSLSILIDMTEIRTQQKLIEEQNQRISEAATEAEEISHYLSSAAEELSAQIEQAQAGADTQKNRASETATAMEQMNATVLEVARNAGLSASEVDQAREHARRGEDIVRQVIEAVGEVQAEADNLKSSMQALGKHAADIGKILEVITDIADQTNLLALNAAIEAARAGDAGRGFAVVADEVRKLAEKTMNATSEVGNAITQIQAMTQENVQATDSAVEAVARSTTLAGDSGDALREIVAGVEAASDRVRAIAAAAEEQSATSEQINRATDEINHVAIESSRIMEETTGAIQELASLASRLNGVIESMAGS</sequence>
<evidence type="ECO:0000256" key="1">
    <source>
        <dbReference type="ARBA" id="ARBA00004651"/>
    </source>
</evidence>
<dbReference type="InterPro" id="IPR029151">
    <property type="entry name" value="Sensor-like_sf"/>
</dbReference>
<evidence type="ECO:0000259" key="18">
    <source>
        <dbReference type="PROSITE" id="PS50111"/>
    </source>
</evidence>
<dbReference type="PROSITE" id="PS50885">
    <property type="entry name" value="HAMP"/>
    <property type="match status" value="1"/>
</dbReference>
<dbReference type="PROSITE" id="PS50111">
    <property type="entry name" value="CHEMOTAXIS_TRANSDUC_2"/>
    <property type="match status" value="1"/>
</dbReference>
<dbReference type="InterPro" id="IPR033479">
    <property type="entry name" value="dCache_1"/>
</dbReference>
<evidence type="ECO:0000256" key="10">
    <source>
        <dbReference type="ARBA" id="ARBA00022989"/>
    </source>
</evidence>
<dbReference type="InterPro" id="IPR035965">
    <property type="entry name" value="PAS-like_dom_sf"/>
</dbReference>
<gene>
    <name evidence="21" type="ORF">GM415_16220</name>
</gene>
<keyword evidence="2" id="KW-1003">Cell membrane</keyword>
<dbReference type="CDD" id="cd12912">
    <property type="entry name" value="PDC2_MCP_like"/>
    <property type="match status" value="1"/>
</dbReference>
<keyword evidence="9" id="KW-0067">ATP-binding</keyword>
<keyword evidence="3" id="KW-0145">Chemotaxis</keyword>
<dbReference type="Gene3D" id="3.30.450.20">
    <property type="entry name" value="PAS domain"/>
    <property type="match status" value="2"/>
</dbReference>
<dbReference type="Gene3D" id="6.10.340.10">
    <property type="match status" value="1"/>
</dbReference>
<evidence type="ECO:0000256" key="17">
    <source>
        <dbReference type="SAM" id="Phobius"/>
    </source>
</evidence>
<dbReference type="SMART" id="SM00283">
    <property type="entry name" value="MA"/>
    <property type="match status" value="1"/>
</dbReference>
<dbReference type="Gene3D" id="1.10.287.950">
    <property type="entry name" value="Methyl-accepting chemotaxis protein"/>
    <property type="match status" value="1"/>
</dbReference>
<dbReference type="InterPro" id="IPR000700">
    <property type="entry name" value="PAS-assoc_C"/>
</dbReference>
<evidence type="ECO:0000256" key="3">
    <source>
        <dbReference type="ARBA" id="ARBA00022500"/>
    </source>
</evidence>
<keyword evidence="4" id="KW-0597">Phosphoprotein</keyword>
<comment type="similarity">
    <text evidence="14">Belongs to the methyl-accepting chemotaxis (MCP) protein family.</text>
</comment>
<evidence type="ECO:0000256" key="12">
    <source>
        <dbReference type="ARBA" id="ARBA00023136"/>
    </source>
</evidence>
<keyword evidence="13 15" id="KW-0807">Transducer</keyword>
<keyword evidence="11" id="KW-0902">Two-component regulatory system</keyword>
<dbReference type="InterPro" id="IPR004089">
    <property type="entry name" value="MCPsignal_dom"/>
</dbReference>
<proteinExistence type="inferred from homology"/>
<evidence type="ECO:0000256" key="14">
    <source>
        <dbReference type="ARBA" id="ARBA00029447"/>
    </source>
</evidence>
<evidence type="ECO:0000256" key="6">
    <source>
        <dbReference type="ARBA" id="ARBA00022692"/>
    </source>
</evidence>
<dbReference type="GO" id="GO:0000160">
    <property type="term" value="P:phosphorelay signal transduction system"/>
    <property type="evidence" value="ECO:0007669"/>
    <property type="project" value="UniProtKB-KW"/>
</dbReference>
<dbReference type="GO" id="GO:0016301">
    <property type="term" value="F:kinase activity"/>
    <property type="evidence" value="ECO:0007669"/>
    <property type="project" value="UniProtKB-KW"/>
</dbReference>
<dbReference type="Pfam" id="PF00015">
    <property type="entry name" value="MCPsignal"/>
    <property type="match status" value="1"/>
</dbReference>
<dbReference type="PANTHER" id="PTHR32089">
    <property type="entry name" value="METHYL-ACCEPTING CHEMOTAXIS PROTEIN MCPB"/>
    <property type="match status" value="1"/>
</dbReference>
<dbReference type="FunFam" id="1.10.287.950:FF:000001">
    <property type="entry name" value="Methyl-accepting chemotaxis sensory transducer"/>
    <property type="match status" value="1"/>
</dbReference>
<keyword evidence="10 17" id="KW-1133">Transmembrane helix</keyword>
<dbReference type="GO" id="GO:0005886">
    <property type="term" value="C:plasma membrane"/>
    <property type="evidence" value="ECO:0007669"/>
    <property type="project" value="UniProtKB-SubCell"/>
</dbReference>
<evidence type="ECO:0000256" key="2">
    <source>
        <dbReference type="ARBA" id="ARBA00022475"/>
    </source>
</evidence>
<feature type="domain" description="Methyl-accepting transducer" evidence="18">
    <location>
        <begin position="501"/>
        <end position="737"/>
    </location>
</feature>
<evidence type="ECO:0000313" key="22">
    <source>
        <dbReference type="Proteomes" id="UP000428328"/>
    </source>
</evidence>
<dbReference type="SMART" id="SM00304">
    <property type="entry name" value="HAMP"/>
    <property type="match status" value="1"/>
</dbReference>
<accession>A0A6I6JKT1</accession>
<protein>
    <submittedName>
        <fullName evidence="21">HAMP domain-containing protein</fullName>
    </submittedName>
</protein>
<evidence type="ECO:0000256" key="9">
    <source>
        <dbReference type="ARBA" id="ARBA00022840"/>
    </source>
</evidence>
<dbReference type="Proteomes" id="UP000428328">
    <property type="component" value="Chromosome"/>
</dbReference>
<feature type="domain" description="PAC" evidence="19">
    <location>
        <begin position="433"/>
        <end position="486"/>
    </location>
</feature>
<keyword evidence="22" id="KW-1185">Reference proteome</keyword>
<dbReference type="Pfam" id="PF02743">
    <property type="entry name" value="dCache_1"/>
    <property type="match status" value="1"/>
</dbReference>
<evidence type="ECO:0000256" key="13">
    <source>
        <dbReference type="ARBA" id="ARBA00023224"/>
    </source>
</evidence>
<evidence type="ECO:0000256" key="7">
    <source>
        <dbReference type="ARBA" id="ARBA00022741"/>
    </source>
</evidence>
<dbReference type="CDD" id="cd12914">
    <property type="entry name" value="PDC1_DGC_like"/>
    <property type="match status" value="1"/>
</dbReference>
<keyword evidence="5" id="KW-0808">Transferase</keyword>
<dbReference type="EMBL" id="CP046400">
    <property type="protein sequence ID" value="QGY41600.1"/>
    <property type="molecule type" value="Genomic_DNA"/>
</dbReference>
<evidence type="ECO:0000256" key="16">
    <source>
        <dbReference type="SAM" id="Coils"/>
    </source>
</evidence>
<evidence type="ECO:0000256" key="4">
    <source>
        <dbReference type="ARBA" id="ARBA00022553"/>
    </source>
</evidence>
<evidence type="ECO:0000256" key="11">
    <source>
        <dbReference type="ARBA" id="ARBA00023012"/>
    </source>
</evidence>
<dbReference type="KEGG" id="psel:GM415_16220"/>
<keyword evidence="7" id="KW-0547">Nucleotide-binding</keyword>
<dbReference type="GO" id="GO:0005524">
    <property type="term" value="F:ATP binding"/>
    <property type="evidence" value="ECO:0007669"/>
    <property type="project" value="UniProtKB-KW"/>
</dbReference>
<organism evidence="21 22">
    <name type="scientific">Pseudodesulfovibrio cashew</name>
    <dbReference type="NCBI Taxonomy" id="2678688"/>
    <lineage>
        <taxon>Bacteria</taxon>
        <taxon>Pseudomonadati</taxon>
        <taxon>Thermodesulfobacteriota</taxon>
        <taxon>Desulfovibrionia</taxon>
        <taxon>Desulfovibrionales</taxon>
        <taxon>Desulfovibrionaceae</taxon>
    </lineage>
</organism>
<dbReference type="GO" id="GO:0006935">
    <property type="term" value="P:chemotaxis"/>
    <property type="evidence" value="ECO:0007669"/>
    <property type="project" value="UniProtKB-KW"/>
</dbReference>
<dbReference type="CDD" id="cd11386">
    <property type="entry name" value="MCP_signal"/>
    <property type="match status" value="1"/>
</dbReference>
<keyword evidence="12 17" id="KW-0472">Membrane</keyword>
<dbReference type="SUPFAM" id="SSF55785">
    <property type="entry name" value="PYP-like sensor domain (PAS domain)"/>
    <property type="match status" value="1"/>
</dbReference>
<name>A0A6I6JKT1_9BACT</name>
<dbReference type="InterPro" id="IPR013656">
    <property type="entry name" value="PAS_4"/>
</dbReference>
<dbReference type="SUPFAM" id="SSF58104">
    <property type="entry name" value="Methyl-accepting chemotaxis protein (MCP) signaling domain"/>
    <property type="match status" value="1"/>
</dbReference>
<evidence type="ECO:0000313" key="21">
    <source>
        <dbReference type="EMBL" id="QGY41600.1"/>
    </source>
</evidence>
<evidence type="ECO:0000259" key="20">
    <source>
        <dbReference type="PROSITE" id="PS50885"/>
    </source>
</evidence>
<feature type="transmembrane region" description="Helical" evidence="17">
    <location>
        <begin position="289"/>
        <end position="309"/>
    </location>
</feature>
<evidence type="ECO:0000259" key="19">
    <source>
        <dbReference type="PROSITE" id="PS50113"/>
    </source>
</evidence>
<dbReference type="PANTHER" id="PTHR32089:SF112">
    <property type="entry name" value="LYSOZYME-LIKE PROTEIN-RELATED"/>
    <property type="match status" value="1"/>
</dbReference>
<comment type="subcellular location">
    <subcellularLocation>
        <location evidence="1">Cell membrane</location>
        <topology evidence="1">Multi-pass membrane protein</topology>
    </subcellularLocation>
</comment>